<evidence type="ECO:0008006" key="3">
    <source>
        <dbReference type="Google" id="ProtNLM"/>
    </source>
</evidence>
<sequence>MIQFLTFFFMISVVHASWHTDISPYLAGKSSPFTPEKLEYKMSWNGAIKSGKLTIEFGKKDKRYPKVFLSHAYGRSTGPAYALFPYTFTFTSFAKLSDHRPLVFVATEKDNKEEVATKSSYKRPGIHYNSTTTLHKSKKVIPRSHQFAAKAIHDPLTAMLAIRRQPLTKGSIVQLCCHPFASPYLIKVTVLGREKHLGHDCIKLDIQIQKIDKKTGKLLTYKKLKQATMWITDDGQRIPVELRSKVFIGDVRATLTKRSPL</sequence>
<dbReference type="OrthoDB" id="184728at2"/>
<proteinExistence type="predicted"/>
<protein>
    <recommendedName>
        <fullName evidence="3">DUF3108 domain-containing protein</fullName>
    </recommendedName>
</protein>
<dbReference type="AlphaFoldDB" id="A0A2S7U3L6"/>
<comment type="caution">
    <text evidence="1">The sequence shown here is derived from an EMBL/GenBank/DDBJ whole genome shotgun (WGS) entry which is preliminary data.</text>
</comment>
<dbReference type="EMBL" id="MQWA01000001">
    <property type="protein sequence ID" value="PQJ29616.1"/>
    <property type="molecule type" value="Genomic_DNA"/>
</dbReference>
<gene>
    <name evidence="1" type="ORF">BSZ32_14700</name>
</gene>
<evidence type="ECO:0000313" key="1">
    <source>
        <dbReference type="EMBL" id="PQJ29616.1"/>
    </source>
</evidence>
<organism evidence="1 2">
    <name type="scientific">Rubritalea profundi</name>
    <dbReference type="NCBI Taxonomy" id="1658618"/>
    <lineage>
        <taxon>Bacteria</taxon>
        <taxon>Pseudomonadati</taxon>
        <taxon>Verrucomicrobiota</taxon>
        <taxon>Verrucomicrobiia</taxon>
        <taxon>Verrucomicrobiales</taxon>
        <taxon>Rubritaleaceae</taxon>
        <taxon>Rubritalea</taxon>
    </lineage>
</organism>
<dbReference type="Proteomes" id="UP000239907">
    <property type="component" value="Unassembled WGS sequence"/>
</dbReference>
<accession>A0A2S7U3L6</accession>
<dbReference type="Pfam" id="PF11306">
    <property type="entry name" value="DUF3108"/>
    <property type="match status" value="1"/>
</dbReference>
<dbReference type="InterPro" id="IPR021457">
    <property type="entry name" value="DUF3108"/>
</dbReference>
<evidence type="ECO:0000313" key="2">
    <source>
        <dbReference type="Proteomes" id="UP000239907"/>
    </source>
</evidence>
<dbReference type="RefSeq" id="WP_105044123.1">
    <property type="nucleotide sequence ID" value="NZ_MQWA01000001.1"/>
</dbReference>
<name>A0A2S7U3L6_9BACT</name>
<keyword evidence="2" id="KW-1185">Reference proteome</keyword>
<reference evidence="1 2" key="1">
    <citation type="submission" date="2016-12" db="EMBL/GenBank/DDBJ databases">
        <title>Study of bacterial adaptation to deep sea.</title>
        <authorList>
            <person name="Song J."/>
            <person name="Yoshizawa S."/>
            <person name="Kogure K."/>
        </authorList>
    </citation>
    <scope>NUCLEOTIDE SEQUENCE [LARGE SCALE GENOMIC DNA]</scope>
    <source>
        <strain evidence="1 2">SAORIC-165</strain>
    </source>
</reference>